<dbReference type="GO" id="GO:0004134">
    <property type="term" value="F:4-alpha-glucanotransferase activity"/>
    <property type="evidence" value="ECO:0007669"/>
    <property type="project" value="UniProtKB-EC"/>
</dbReference>
<dbReference type="Gene3D" id="2.60.40.10">
    <property type="entry name" value="Immunoglobulins"/>
    <property type="match status" value="1"/>
</dbReference>
<evidence type="ECO:0000256" key="8">
    <source>
        <dbReference type="ARBA" id="ARBA00031423"/>
    </source>
</evidence>
<dbReference type="SUPFAM" id="SSF51011">
    <property type="entry name" value="Glycosyl hydrolase domain"/>
    <property type="match status" value="1"/>
</dbReference>
<gene>
    <name evidence="11" type="ORF">HMPREF1316_1924</name>
</gene>
<dbReference type="InterPro" id="IPR013783">
    <property type="entry name" value="Ig-like_fold"/>
</dbReference>
<dbReference type="EC" id="2.4.1.25" evidence="3"/>
<dbReference type="Proteomes" id="UP000016638">
    <property type="component" value="Unassembled WGS sequence"/>
</dbReference>
<evidence type="ECO:0000256" key="1">
    <source>
        <dbReference type="ARBA" id="ARBA00000439"/>
    </source>
</evidence>
<evidence type="ECO:0000256" key="5">
    <source>
        <dbReference type="ARBA" id="ARBA00022676"/>
    </source>
</evidence>
<dbReference type="Gene3D" id="3.20.20.80">
    <property type="entry name" value="Glycosidases"/>
    <property type="match status" value="3"/>
</dbReference>
<dbReference type="AlphaFoldDB" id="U2TWH9"/>
<evidence type="ECO:0000256" key="3">
    <source>
        <dbReference type="ARBA" id="ARBA00012560"/>
    </source>
</evidence>
<dbReference type="InterPro" id="IPR006047">
    <property type="entry name" value="GH13_cat_dom"/>
</dbReference>
<keyword evidence="7" id="KW-0119">Carbohydrate metabolism</keyword>
<proteinExistence type="inferred from homology"/>
<dbReference type="Gene3D" id="2.60.40.1180">
    <property type="entry name" value="Golgi alpha-mannosidase II"/>
    <property type="match status" value="1"/>
</dbReference>
<dbReference type="STRING" id="1125712.HMPREF1316_1924"/>
<evidence type="ECO:0000256" key="9">
    <source>
        <dbReference type="ARBA" id="ARBA00031501"/>
    </source>
</evidence>
<dbReference type="Pfam" id="PF00128">
    <property type="entry name" value="Alpha-amylase"/>
    <property type="match status" value="1"/>
</dbReference>
<keyword evidence="5" id="KW-0328">Glycosyltransferase</keyword>
<accession>U2TWH9</accession>
<dbReference type="OrthoDB" id="9811841at2"/>
<dbReference type="PATRIC" id="fig|1125712.3.peg.305"/>
<dbReference type="PANTHER" id="PTHR32438">
    <property type="entry name" value="4-ALPHA-GLUCANOTRANSFERASE DPE1, CHLOROPLASTIC/AMYLOPLASTIC"/>
    <property type="match status" value="1"/>
</dbReference>
<dbReference type="GO" id="GO:0005975">
    <property type="term" value="P:carbohydrate metabolic process"/>
    <property type="evidence" value="ECO:0007669"/>
    <property type="project" value="InterPro"/>
</dbReference>
<dbReference type="PANTHER" id="PTHR32438:SF5">
    <property type="entry name" value="4-ALPHA-GLUCANOTRANSFERASE DPE1, CHLOROPLASTIC_AMYLOPLASTIC"/>
    <property type="match status" value="1"/>
</dbReference>
<evidence type="ECO:0000313" key="12">
    <source>
        <dbReference type="Proteomes" id="UP000016638"/>
    </source>
</evidence>
<dbReference type="CDD" id="cd11338">
    <property type="entry name" value="AmyAc_CMD"/>
    <property type="match status" value="1"/>
</dbReference>
<dbReference type="SMART" id="SM00642">
    <property type="entry name" value="Aamy"/>
    <property type="match status" value="1"/>
</dbReference>
<name>U2TWH9_9ACTN</name>
<evidence type="ECO:0000256" key="4">
    <source>
        <dbReference type="ARBA" id="ARBA00020295"/>
    </source>
</evidence>
<evidence type="ECO:0000256" key="2">
    <source>
        <dbReference type="ARBA" id="ARBA00005684"/>
    </source>
</evidence>
<dbReference type="Gene3D" id="3.90.400.10">
    <property type="entry name" value="Oligo-1,6-glucosidase, Domain 2"/>
    <property type="match status" value="1"/>
</dbReference>
<dbReference type="eggNOG" id="COG0366">
    <property type="taxonomic scope" value="Bacteria"/>
</dbReference>
<dbReference type="SUPFAM" id="SSF51445">
    <property type="entry name" value="(Trans)glycosidases"/>
    <property type="match status" value="2"/>
</dbReference>
<dbReference type="InterPro" id="IPR013780">
    <property type="entry name" value="Glyco_hydro_b"/>
</dbReference>
<dbReference type="InterPro" id="IPR045857">
    <property type="entry name" value="O16G_dom_2"/>
</dbReference>
<dbReference type="eggNOG" id="COG1640">
    <property type="taxonomic scope" value="Bacteria"/>
</dbReference>
<keyword evidence="6 11" id="KW-0808">Transferase</keyword>
<evidence type="ECO:0000256" key="6">
    <source>
        <dbReference type="ARBA" id="ARBA00022679"/>
    </source>
</evidence>
<feature type="domain" description="Glycosyl hydrolase family 13 catalytic" evidence="10">
    <location>
        <begin position="138"/>
        <end position="551"/>
    </location>
</feature>
<comment type="caution">
    <text evidence="11">The sequence shown here is derived from an EMBL/GenBank/DDBJ whole genome shotgun (WGS) entry which is preliminary data.</text>
</comment>
<comment type="similarity">
    <text evidence="2">Belongs to the disproportionating enzyme family.</text>
</comment>
<keyword evidence="12" id="KW-1185">Reference proteome</keyword>
<evidence type="ECO:0000259" key="10">
    <source>
        <dbReference type="SMART" id="SM00642"/>
    </source>
</evidence>
<evidence type="ECO:0000313" key="11">
    <source>
        <dbReference type="EMBL" id="ERL10388.1"/>
    </source>
</evidence>
<reference evidence="11 12" key="1">
    <citation type="submission" date="2013-08" db="EMBL/GenBank/DDBJ databases">
        <authorList>
            <person name="Durkin A.S."/>
            <person name="Haft D.R."/>
            <person name="McCorrison J."/>
            <person name="Torralba M."/>
            <person name="Gillis M."/>
            <person name="Haft D.H."/>
            <person name="Methe B."/>
            <person name="Sutton G."/>
            <person name="Nelson K.E."/>
        </authorList>
    </citation>
    <scope>NUCLEOTIDE SEQUENCE [LARGE SCALE GENOMIC DNA]</scope>
    <source>
        <strain evidence="11 12">F0195</strain>
    </source>
</reference>
<dbReference type="Pfam" id="PF02446">
    <property type="entry name" value="Glyco_hydro_77"/>
    <property type="match status" value="2"/>
</dbReference>
<protein>
    <recommendedName>
        <fullName evidence="4">4-alpha-glucanotransferase</fullName>
        <ecNumber evidence="3">2.4.1.25</ecNumber>
    </recommendedName>
    <alternativeName>
        <fullName evidence="8">Amylomaltase</fullName>
    </alternativeName>
    <alternativeName>
        <fullName evidence="9">Disproportionating enzyme</fullName>
    </alternativeName>
</protein>
<organism evidence="11 12">
    <name type="scientific">Olsenella profusa F0195</name>
    <dbReference type="NCBI Taxonomy" id="1125712"/>
    <lineage>
        <taxon>Bacteria</taxon>
        <taxon>Bacillati</taxon>
        <taxon>Actinomycetota</taxon>
        <taxon>Coriobacteriia</taxon>
        <taxon>Coriobacteriales</taxon>
        <taxon>Atopobiaceae</taxon>
        <taxon>Olsenella</taxon>
    </lineage>
</organism>
<evidence type="ECO:0000256" key="7">
    <source>
        <dbReference type="ARBA" id="ARBA00023277"/>
    </source>
</evidence>
<comment type="catalytic activity">
    <reaction evidence="1">
        <text>Transfers a segment of a (1-&gt;4)-alpha-D-glucan to a new position in an acceptor, which may be glucose or a (1-&gt;4)-alpha-D-glucan.</text>
        <dbReference type="EC" id="2.4.1.25"/>
    </reaction>
</comment>
<dbReference type="InterPro" id="IPR003385">
    <property type="entry name" value="Glyco_hydro_77"/>
</dbReference>
<sequence length="1094" mass="122624">MRARHVTSDAAYRVPFGAVRVGSAVTLGIDVWDEPDASVQLRLWVDEKGEILLDMAAAPEEDHVHFSVTFEPEEPEIIWYSFRITASDGAVMRYGARGDVSCGEGDLFFGDPASFQITVYDRGREVLPDWYKNGVVYQIFPDRFARGRGWEKLSGDDLARSYNGPKRRLVKDWDASPSYERDGDGAIVAWDFYGGNLEGIREKLGYLEGLGITVIYLNPIFAAASNHRYDTVDYMRIDGMLGTERDFSRLCADAKAHGISIILDGVFNHVGADSLYFNRAGFFPDLGAAQGEGSLYRSWFTFHEDGSYDSWWGNPDLPAVREDCPEFRELICGRDGVVRKWLRLGARGWRLDVADELSDGFIEDIKAVALAEREDAVVIGEVWEDASNKRAYGRLRRYFLGLELDGTMNYPLRHAIISFLRGEGTAHTLADTLESLYENYPRENFMSELNLLGSHDRMRLLTLLGGAPLPDGLSDDQRRTYRLDEGAHGLAVSRLWVAAFLQMCLPGVPSVYYGDEAGLEGYADPYCRAPFPWGRENADCFNVYRNAIALRKALPVLVDGDFEPFAPNDDVFCFWRRDESDEVCVLANGSRSESHTIRIPTGELEVTDVISGRVVTVRDGVAEVFLWPLGTSVIALHQERRLQRPMRRGMGVLCHVTSLPNEDQPSLPGTLGEPARRFVDRLAEGHMRYWQVLPVNPTDGFGSPYAGPSAFAGNVSLMWGVSPDGTTSLPSDLEHSVPYRRFVEGNESWLLPYATFMAIKKVEKGRPWQEWPNKFRTWKPALASDRRLAGAVEHECALQFFFMRQWLQIRAYANRRGIQIIGDVPMYVSTDSSDVWANPELFELDAKGYPAVLAGTPPDAFAQEGQVWGNPTYNWSLMRADGYSWWLRRLERAFELYDYVRLDHFLGFSSYYAIPKGQSARAGQWNFACGLDLFRTAYRKFGPLPVVAEDLGSVTPAVRALLEQTGFPGMDVIQFADEDVRAGYHPAPDKVVYSSTHDTNTLLGWVEEHFGFDKGDPEGMRQACELAERLVGECLTSPADVVILPLQDLLMLGASARMNVPGVATGNWGWQARPDALVDASHVMSELAKSNDRA</sequence>
<dbReference type="InterPro" id="IPR017853">
    <property type="entry name" value="GH"/>
</dbReference>
<dbReference type="EMBL" id="AWEZ01000010">
    <property type="protein sequence ID" value="ERL10388.1"/>
    <property type="molecule type" value="Genomic_DNA"/>
</dbReference>